<proteinExistence type="evidence at transcript level"/>
<evidence type="ECO:0000256" key="6">
    <source>
        <dbReference type="ARBA" id="ARBA00022490"/>
    </source>
</evidence>
<dbReference type="SUPFAM" id="SSF52833">
    <property type="entry name" value="Thioredoxin-like"/>
    <property type="match status" value="1"/>
</dbReference>
<dbReference type="PROSITE" id="PS50405">
    <property type="entry name" value="GST_CTER"/>
    <property type="match status" value="1"/>
</dbReference>
<dbReference type="InterPro" id="IPR034333">
    <property type="entry name" value="GST_Zeta_N"/>
</dbReference>
<evidence type="ECO:0000256" key="2">
    <source>
        <dbReference type="ARBA" id="ARBA00001955"/>
    </source>
</evidence>
<keyword evidence="9" id="KW-0585">Phenylalanine catabolism</keyword>
<sequence>MESEKPILYNYFRSSSSWRVRIALELKKIDYEYKPISLIKDGGEQYTEDFTKINPKQEVPALQIDGHLLLQSLPIIEYLDETRPNQHQLLPNDAVKRAKARMIAEIINSGMQPFQNLNVIKRVAKETQSEDKKMEWIKFYLTKGFKAVESILQETCGKYCVGDQITIADLCLVPQVYSAKRFNIDMSEFPNATRVNEELEKIPEFIKAHAHRQIDTPQELKEY</sequence>
<accession>A0A3M7QU68</accession>
<dbReference type="GO" id="GO:0006572">
    <property type="term" value="P:L-tyrosine catabolic process"/>
    <property type="evidence" value="ECO:0007669"/>
    <property type="project" value="UniProtKB-KW"/>
</dbReference>
<comment type="subcellular location">
    <subcellularLocation>
        <location evidence="3">Cytoplasm</location>
    </subcellularLocation>
</comment>
<dbReference type="Proteomes" id="UP000276133">
    <property type="component" value="Unassembled WGS sequence"/>
</dbReference>
<dbReference type="InterPro" id="IPR004046">
    <property type="entry name" value="GST_C"/>
</dbReference>
<keyword evidence="7 14" id="KW-0808">Transferase</keyword>
<evidence type="ECO:0000313" key="16">
    <source>
        <dbReference type="Proteomes" id="UP000276133"/>
    </source>
</evidence>
<name>A0A3M7QU68_BRAPC</name>
<reference evidence="15 16" key="2">
    <citation type="journal article" date="2018" name="Sci. Rep.">
        <title>Genomic signatures of local adaptation to the degree of environmental predictability in rotifers.</title>
        <authorList>
            <person name="Franch-Gras L."/>
            <person name="Hahn C."/>
            <person name="Garcia-Roger E.M."/>
            <person name="Carmona M.J."/>
            <person name="Serra M."/>
            <person name="Gomez A."/>
        </authorList>
    </citation>
    <scope>NUCLEOTIDE SEQUENCE [LARGE SCALE GENOMIC DNA]</scope>
    <source>
        <strain evidence="15">HYR1</strain>
    </source>
</reference>
<keyword evidence="10 15" id="KW-0413">Isomerase</keyword>
<evidence type="ECO:0000259" key="13">
    <source>
        <dbReference type="PROSITE" id="PS50405"/>
    </source>
</evidence>
<evidence type="ECO:0000256" key="7">
    <source>
        <dbReference type="ARBA" id="ARBA00022679"/>
    </source>
</evidence>
<evidence type="ECO:0000256" key="10">
    <source>
        <dbReference type="ARBA" id="ARBA00023235"/>
    </source>
</evidence>
<dbReference type="PANTHER" id="PTHR42673:SF4">
    <property type="entry name" value="MALEYLACETOACETATE ISOMERASE"/>
    <property type="match status" value="1"/>
</dbReference>
<dbReference type="Pfam" id="PF02798">
    <property type="entry name" value="GST_N"/>
    <property type="match status" value="1"/>
</dbReference>
<evidence type="ECO:0000256" key="8">
    <source>
        <dbReference type="ARBA" id="ARBA00022878"/>
    </source>
</evidence>
<dbReference type="InterPro" id="IPR005955">
    <property type="entry name" value="GST_Zeta"/>
</dbReference>
<evidence type="ECO:0000256" key="3">
    <source>
        <dbReference type="ARBA" id="ARBA00004496"/>
    </source>
</evidence>
<evidence type="ECO:0000313" key="15">
    <source>
        <dbReference type="EMBL" id="RNA14528.1"/>
    </source>
</evidence>
<dbReference type="InterPro" id="IPR040079">
    <property type="entry name" value="Glutathione_S-Trfase"/>
</dbReference>
<dbReference type="FunFam" id="3.40.30.10:FF:000041">
    <property type="entry name" value="Maleylacetoacetate isomerase isoform 1"/>
    <property type="match status" value="1"/>
</dbReference>
<dbReference type="AlphaFoldDB" id="A0A3M7QU68"/>
<comment type="cofactor">
    <cofactor evidence="2">
        <name>glutathione</name>
        <dbReference type="ChEBI" id="CHEBI:57925"/>
    </cofactor>
</comment>
<dbReference type="InterPro" id="IPR010987">
    <property type="entry name" value="Glutathione-S-Trfase_C-like"/>
</dbReference>
<evidence type="ECO:0000259" key="12">
    <source>
        <dbReference type="PROSITE" id="PS50404"/>
    </source>
</evidence>
<dbReference type="SUPFAM" id="SSF47616">
    <property type="entry name" value="GST C-terminal domain-like"/>
    <property type="match status" value="1"/>
</dbReference>
<protein>
    <submittedName>
        <fullName evidence="14">Glutathione S-transferase Z4</fullName>
    </submittedName>
    <submittedName>
        <fullName evidence="15">Maleylacetoacetate isomerase isoform X1</fullName>
    </submittedName>
</protein>
<feature type="domain" description="GST C-terminal" evidence="13">
    <location>
        <begin position="93"/>
        <end position="218"/>
    </location>
</feature>
<dbReference type="GO" id="GO:0016034">
    <property type="term" value="F:maleylacetoacetate isomerase activity"/>
    <property type="evidence" value="ECO:0007669"/>
    <property type="project" value="UniProtKB-EC"/>
</dbReference>
<comment type="catalytic activity">
    <reaction evidence="11">
        <text>RX + glutathione = an S-substituted glutathione + a halide anion + H(+)</text>
        <dbReference type="Rhea" id="RHEA:16437"/>
        <dbReference type="ChEBI" id="CHEBI:15378"/>
        <dbReference type="ChEBI" id="CHEBI:16042"/>
        <dbReference type="ChEBI" id="CHEBI:17792"/>
        <dbReference type="ChEBI" id="CHEBI:57925"/>
        <dbReference type="ChEBI" id="CHEBI:90779"/>
        <dbReference type="EC" id="2.5.1.18"/>
    </reaction>
</comment>
<evidence type="ECO:0000256" key="11">
    <source>
        <dbReference type="ARBA" id="ARBA00047960"/>
    </source>
</evidence>
<dbReference type="SFLD" id="SFLDS00019">
    <property type="entry name" value="Glutathione_Transferase_(cytos"/>
    <property type="match status" value="1"/>
</dbReference>
<evidence type="ECO:0000256" key="5">
    <source>
        <dbReference type="ARBA" id="ARBA00010007"/>
    </source>
</evidence>
<dbReference type="InterPro" id="IPR036249">
    <property type="entry name" value="Thioredoxin-like_sf"/>
</dbReference>
<feature type="domain" description="GST N-terminal" evidence="12">
    <location>
        <begin position="4"/>
        <end position="87"/>
    </location>
</feature>
<evidence type="ECO:0000256" key="4">
    <source>
        <dbReference type="ARBA" id="ARBA00004671"/>
    </source>
</evidence>
<evidence type="ECO:0000313" key="14">
    <source>
        <dbReference type="EMBL" id="AYN44535.1"/>
    </source>
</evidence>
<dbReference type="InterPro" id="IPR034330">
    <property type="entry name" value="GST_Zeta_C"/>
</dbReference>
<keyword evidence="8" id="KW-0828">Tyrosine catabolism</keyword>
<dbReference type="Gene3D" id="3.40.30.10">
    <property type="entry name" value="Glutaredoxin"/>
    <property type="match status" value="1"/>
</dbReference>
<reference evidence="14" key="3">
    <citation type="submission" date="2018-04" db="EMBL/GenBank/DDBJ databases">
        <authorList>
            <person name="Lee J.-S."/>
        </authorList>
    </citation>
    <scope>NUCLEOTIDE SEQUENCE</scope>
</reference>
<evidence type="ECO:0000256" key="9">
    <source>
        <dbReference type="ARBA" id="ARBA00023232"/>
    </source>
</evidence>
<gene>
    <name evidence="15" type="ORF">BpHYR1_003718</name>
</gene>
<dbReference type="GO" id="GO:0004364">
    <property type="term" value="F:glutathione transferase activity"/>
    <property type="evidence" value="ECO:0007669"/>
    <property type="project" value="UniProtKB-EC"/>
</dbReference>
<dbReference type="PANTHER" id="PTHR42673">
    <property type="entry name" value="MALEYLACETOACETATE ISOMERASE"/>
    <property type="match status" value="1"/>
</dbReference>
<dbReference type="PROSITE" id="PS50404">
    <property type="entry name" value="GST_NTER"/>
    <property type="match status" value="1"/>
</dbReference>
<organism evidence="15 16">
    <name type="scientific">Brachionus plicatilis</name>
    <name type="common">Marine rotifer</name>
    <name type="synonym">Brachionus muelleri</name>
    <dbReference type="NCBI Taxonomy" id="10195"/>
    <lineage>
        <taxon>Eukaryota</taxon>
        <taxon>Metazoa</taxon>
        <taxon>Spiralia</taxon>
        <taxon>Gnathifera</taxon>
        <taxon>Rotifera</taxon>
        <taxon>Eurotatoria</taxon>
        <taxon>Monogononta</taxon>
        <taxon>Pseudotrocha</taxon>
        <taxon>Ploima</taxon>
        <taxon>Brachionidae</taxon>
        <taxon>Brachionus</taxon>
    </lineage>
</organism>
<dbReference type="Pfam" id="PF14497">
    <property type="entry name" value="GST_C_3"/>
    <property type="match status" value="1"/>
</dbReference>
<keyword evidence="16" id="KW-1185">Reference proteome</keyword>
<dbReference type="NCBIfam" id="TIGR01262">
    <property type="entry name" value="maiA"/>
    <property type="match status" value="1"/>
</dbReference>
<comment type="pathway">
    <text evidence="4">Amino-acid degradation; L-phenylalanine degradation; acetoacetate and fumarate from L-phenylalanine: step 5/6.</text>
</comment>
<dbReference type="GO" id="GO:0006559">
    <property type="term" value="P:L-phenylalanine catabolic process"/>
    <property type="evidence" value="ECO:0007669"/>
    <property type="project" value="UniProtKB-UniPathway"/>
</dbReference>
<dbReference type="CDD" id="cd03191">
    <property type="entry name" value="GST_C_Zeta"/>
    <property type="match status" value="1"/>
</dbReference>
<comment type="similarity">
    <text evidence="5">Belongs to the GST superfamily. Zeta family.</text>
</comment>
<comment type="catalytic activity">
    <reaction evidence="1">
        <text>4-maleylacetoacetate = 4-fumarylacetoacetate</text>
        <dbReference type="Rhea" id="RHEA:14817"/>
        <dbReference type="ChEBI" id="CHEBI:17105"/>
        <dbReference type="ChEBI" id="CHEBI:18034"/>
        <dbReference type="EC" id="5.2.1.2"/>
    </reaction>
</comment>
<dbReference type="FunFam" id="1.20.1050.10:FF:000010">
    <property type="entry name" value="Maleylacetoacetate isomerase isoform 1"/>
    <property type="match status" value="1"/>
</dbReference>
<dbReference type="GO" id="GO:0005739">
    <property type="term" value="C:mitochondrion"/>
    <property type="evidence" value="ECO:0007669"/>
    <property type="project" value="TreeGrafter"/>
</dbReference>
<reference evidence="14" key="1">
    <citation type="journal article" date="2018" name="Comp. Biochem. Physiol. Part D Genomics Proteomics">
        <title>Genome-wide identification of the entire 90 glutathione S-transferase (GST) subfamily genes in four rotifer Brachionus species and transcriptional modulation in response to endocrine disrupting chemicals.</title>
        <authorList>
            <person name="Park J.C."/>
            <person name="Kim D.H."/>
            <person name="Lee M.C."/>
            <person name="Han J."/>
            <person name="Kim H.J."/>
            <person name="Hagiwara A."/>
            <person name="Hwang U.K."/>
            <person name="Park H.G."/>
            <person name="Lee J.S."/>
        </authorList>
    </citation>
    <scope>NUCLEOTIDE SEQUENCE</scope>
</reference>
<dbReference type="InterPro" id="IPR036282">
    <property type="entry name" value="Glutathione-S-Trfase_C_sf"/>
</dbReference>
<dbReference type="EMBL" id="MH189367">
    <property type="protein sequence ID" value="AYN44535.1"/>
    <property type="molecule type" value="mRNA"/>
</dbReference>
<dbReference type="GO" id="GO:0006749">
    <property type="term" value="P:glutathione metabolic process"/>
    <property type="evidence" value="ECO:0007669"/>
    <property type="project" value="TreeGrafter"/>
</dbReference>
<dbReference type="Gene3D" id="1.20.1050.10">
    <property type="match status" value="1"/>
</dbReference>
<evidence type="ECO:0000256" key="1">
    <source>
        <dbReference type="ARBA" id="ARBA00001622"/>
    </source>
</evidence>
<dbReference type="CDD" id="cd03042">
    <property type="entry name" value="GST_N_Zeta"/>
    <property type="match status" value="1"/>
</dbReference>
<dbReference type="InterPro" id="IPR004045">
    <property type="entry name" value="Glutathione_S-Trfase_N"/>
</dbReference>
<dbReference type="STRING" id="10195.A0A3M7QU68"/>
<keyword evidence="6" id="KW-0963">Cytoplasm</keyword>
<dbReference type="UniPathway" id="UPA00139">
    <property type="reaction ID" value="UER00340"/>
</dbReference>
<dbReference type="OrthoDB" id="202840at2759"/>
<dbReference type="EMBL" id="REGN01005162">
    <property type="protein sequence ID" value="RNA14528.1"/>
    <property type="molecule type" value="Genomic_DNA"/>
</dbReference>
<dbReference type="SFLD" id="SFLDG00358">
    <property type="entry name" value="Main_(cytGST)"/>
    <property type="match status" value="1"/>
</dbReference>